<evidence type="ECO:0000313" key="9">
    <source>
        <dbReference type="Proteomes" id="UP000231702"/>
    </source>
</evidence>
<reference evidence="6 9" key="2">
    <citation type="journal article" date="2018" name="Int. J. Syst. Evol. Microbiol.">
        <title>Pseudooceanicola lipolyticus sp. nov., a marine alphaproteobacterium, reclassification of Oceanicola flagellatus as Pseudooceanicola flagellatus comb. nov. and emended description of the genus Pseudooceanicola.</title>
        <authorList>
            <person name="Huang M.-M."/>
            <person name="Guo L.-L."/>
            <person name="Wu Y.-H."/>
            <person name="Lai Q.-L."/>
            <person name="Shao Z.-Z."/>
            <person name="Wang C.-S."/>
            <person name="Wu M."/>
            <person name="Xu X.-W."/>
        </authorList>
    </citation>
    <scope>NUCLEOTIDE SEQUENCE [LARGE SCALE GENOMIC DNA]</scope>
    <source>
        <strain evidence="6 9">Ar-45</strain>
    </source>
</reference>
<evidence type="ECO:0000256" key="4">
    <source>
        <dbReference type="ARBA" id="ARBA00023136"/>
    </source>
</evidence>
<dbReference type="Proteomes" id="UP000231702">
    <property type="component" value="Unassembled WGS sequence"/>
</dbReference>
<dbReference type="Gene3D" id="1.20.120.550">
    <property type="entry name" value="Membrane associated eicosanoid/glutathione metabolism-like domain"/>
    <property type="match status" value="1"/>
</dbReference>
<dbReference type="PANTHER" id="PTHR35371">
    <property type="entry name" value="INNER MEMBRANE PROTEIN"/>
    <property type="match status" value="1"/>
</dbReference>
<evidence type="ECO:0000256" key="2">
    <source>
        <dbReference type="ARBA" id="ARBA00022692"/>
    </source>
</evidence>
<feature type="transmembrane region" description="Helical" evidence="5">
    <location>
        <begin position="63"/>
        <end position="91"/>
    </location>
</feature>
<evidence type="ECO:0000256" key="3">
    <source>
        <dbReference type="ARBA" id="ARBA00022989"/>
    </source>
</evidence>
<dbReference type="GO" id="GO:0016020">
    <property type="term" value="C:membrane"/>
    <property type="evidence" value="ECO:0007669"/>
    <property type="project" value="UniProtKB-SubCell"/>
</dbReference>
<dbReference type="PANTHER" id="PTHR35371:SF1">
    <property type="entry name" value="BLR7753 PROTEIN"/>
    <property type="match status" value="1"/>
</dbReference>
<dbReference type="RefSeq" id="WP_097145173.1">
    <property type="nucleotide sequence ID" value="NZ_OBEA01000002.1"/>
</dbReference>
<accession>A0A285IKW1</accession>
<keyword evidence="4 5" id="KW-0472">Membrane</keyword>
<dbReference type="InterPro" id="IPR001129">
    <property type="entry name" value="Membr-assoc_MAPEG"/>
</dbReference>
<protein>
    <submittedName>
        <fullName evidence="6">MAPEG family protein</fullName>
    </submittedName>
    <submittedName>
        <fullName evidence="7">Uncharacterized conserved protein, MAPEG superfamily</fullName>
    </submittedName>
</protein>
<dbReference type="Proteomes" id="UP000231655">
    <property type="component" value="Unassembled WGS sequence"/>
</dbReference>
<dbReference type="InterPro" id="IPR023352">
    <property type="entry name" value="MAPEG-like_dom_sf"/>
</dbReference>
<feature type="transmembrane region" description="Helical" evidence="5">
    <location>
        <begin position="6"/>
        <end position="26"/>
    </location>
</feature>
<evidence type="ECO:0000313" key="7">
    <source>
        <dbReference type="EMBL" id="SNY48387.1"/>
    </source>
</evidence>
<evidence type="ECO:0000313" key="6">
    <source>
        <dbReference type="EMBL" id="PJE28735.1"/>
    </source>
</evidence>
<gene>
    <name evidence="6" type="ORF">CVM39_09700</name>
    <name evidence="7" type="ORF">SAMN06297129_1429</name>
</gene>
<feature type="transmembrane region" description="Helical" evidence="5">
    <location>
        <begin position="111"/>
        <end position="128"/>
    </location>
</feature>
<evidence type="ECO:0000256" key="1">
    <source>
        <dbReference type="ARBA" id="ARBA00004370"/>
    </source>
</evidence>
<keyword evidence="3 5" id="KW-1133">Transmembrane helix</keyword>
<organism evidence="7 8">
    <name type="scientific">Pseudooceanicola antarcticus</name>
    <dbReference type="NCBI Taxonomy" id="1247613"/>
    <lineage>
        <taxon>Bacteria</taxon>
        <taxon>Pseudomonadati</taxon>
        <taxon>Pseudomonadota</taxon>
        <taxon>Alphaproteobacteria</taxon>
        <taxon>Rhodobacterales</taxon>
        <taxon>Paracoccaceae</taxon>
        <taxon>Pseudooceanicola</taxon>
    </lineage>
</organism>
<sequence length="129" mass="14071">MTPELIALALVALEHLVLVMWSQTLLTRDVGSDANASPRDDLPPLSRQTGRLRRALDNHTENFPFFIGAVVLVLLSDSASTITAVAALTYAGARALYIPAYAFGWAPWRSVIYMVGLIATITMYVAAFF</sequence>
<comment type="subcellular location">
    <subcellularLocation>
        <location evidence="1">Membrane</location>
    </subcellularLocation>
</comment>
<dbReference type="EMBL" id="OBEA01000002">
    <property type="protein sequence ID" value="SNY48387.1"/>
    <property type="molecule type" value="Genomic_DNA"/>
</dbReference>
<name>A0A285IKW1_9RHOB</name>
<dbReference type="SUPFAM" id="SSF161084">
    <property type="entry name" value="MAPEG domain-like"/>
    <property type="match status" value="1"/>
</dbReference>
<keyword evidence="9" id="KW-1185">Reference proteome</keyword>
<reference evidence="7 8" key="1">
    <citation type="submission" date="2017-09" db="EMBL/GenBank/DDBJ databases">
        <authorList>
            <person name="Ehlers B."/>
            <person name="Leendertz F.H."/>
        </authorList>
    </citation>
    <scope>NUCLEOTIDE SEQUENCE [LARGE SCALE GENOMIC DNA]</scope>
    <source>
        <strain evidence="7 8">CGMCC 1.12662</strain>
    </source>
</reference>
<keyword evidence="2 5" id="KW-0812">Transmembrane</keyword>
<evidence type="ECO:0000256" key="5">
    <source>
        <dbReference type="SAM" id="Phobius"/>
    </source>
</evidence>
<evidence type="ECO:0000313" key="8">
    <source>
        <dbReference type="Proteomes" id="UP000231655"/>
    </source>
</evidence>
<dbReference type="EMBL" id="PGTD01000016">
    <property type="protein sequence ID" value="PJE28735.1"/>
    <property type="molecule type" value="Genomic_DNA"/>
</dbReference>
<dbReference type="OrthoDB" id="7743618at2"/>
<dbReference type="AlphaFoldDB" id="A0A285IKW1"/>
<dbReference type="Pfam" id="PF01124">
    <property type="entry name" value="MAPEG"/>
    <property type="match status" value="1"/>
</dbReference>
<proteinExistence type="predicted"/>